<accession>A0A6J0GNN6</accession>
<evidence type="ECO:0000313" key="5">
    <source>
        <dbReference type="RefSeq" id="XP_017663514.1"/>
    </source>
</evidence>
<dbReference type="RefSeq" id="XP_017663514.1">
    <property type="nucleotide sequence ID" value="XM_017808025.1"/>
</dbReference>
<protein>
    <submittedName>
        <fullName evidence="2 3">Uncharacterized protein LOC108493986 isoform X2</fullName>
    </submittedName>
</protein>
<proteinExistence type="predicted"/>
<dbReference type="RefSeq" id="XP_017663511.1">
    <property type="nucleotide sequence ID" value="XM_017808022.1"/>
</dbReference>
<evidence type="ECO:0000313" key="6">
    <source>
        <dbReference type="RefSeq" id="XP_017663515.1"/>
    </source>
</evidence>
<dbReference type="RefSeq" id="XP_017663512.1">
    <property type="nucleotide sequence ID" value="XM_017808023.1"/>
</dbReference>
<evidence type="ECO:0000313" key="3">
    <source>
        <dbReference type="RefSeq" id="XP_017663512.1"/>
    </source>
</evidence>
<name>A0A6J0GNN6_9PASS</name>
<dbReference type="AlphaFoldDB" id="A0A6J0GNN6"/>
<gene>
    <name evidence="2 3 4 5 6 7" type="primary">LOC108493986</name>
</gene>
<dbReference type="Proteomes" id="UP000504624">
    <property type="component" value="Unplaced"/>
</dbReference>
<dbReference type="GeneID" id="108493986"/>
<evidence type="ECO:0000313" key="4">
    <source>
        <dbReference type="RefSeq" id="XP_017663513.1"/>
    </source>
</evidence>
<dbReference type="RefSeq" id="XP_017663515.1">
    <property type="nucleotide sequence ID" value="XM_017808026.1"/>
</dbReference>
<sequence>MPHAALSSTGKRKRFRGIRCAAAILSQQDCVCHFMSCRARGANFRRRHIVIPSLISFTMHSVQARICLTVQAVAARIGAAFAQCFVPGIPRRAREREKTGILVFFRERTGALRRRNKSEFVLHTRVQERKKKVTLLLPKKKKKKKKSGMFHYRGIRTC</sequence>
<dbReference type="RefSeq" id="XP_017663513.1">
    <property type="nucleotide sequence ID" value="XM_017808024.1"/>
</dbReference>
<keyword evidence="1" id="KW-1185">Reference proteome</keyword>
<dbReference type="RefSeq" id="XP_017663516.1">
    <property type="nucleotide sequence ID" value="XM_017808027.1"/>
</dbReference>
<evidence type="ECO:0000313" key="7">
    <source>
        <dbReference type="RefSeq" id="XP_017663516.1"/>
    </source>
</evidence>
<evidence type="ECO:0000313" key="2">
    <source>
        <dbReference type="RefSeq" id="XP_017663511.1"/>
    </source>
</evidence>
<organism evidence="1 2">
    <name type="scientific">Lepidothrix coronata</name>
    <name type="common">blue-crowned manakin</name>
    <dbReference type="NCBI Taxonomy" id="321398"/>
    <lineage>
        <taxon>Eukaryota</taxon>
        <taxon>Metazoa</taxon>
        <taxon>Chordata</taxon>
        <taxon>Craniata</taxon>
        <taxon>Vertebrata</taxon>
        <taxon>Euteleostomi</taxon>
        <taxon>Archelosauria</taxon>
        <taxon>Archosauria</taxon>
        <taxon>Dinosauria</taxon>
        <taxon>Saurischia</taxon>
        <taxon>Theropoda</taxon>
        <taxon>Coelurosauria</taxon>
        <taxon>Aves</taxon>
        <taxon>Neognathae</taxon>
        <taxon>Neoaves</taxon>
        <taxon>Telluraves</taxon>
        <taxon>Australaves</taxon>
        <taxon>Passeriformes</taxon>
        <taxon>Pipridae</taxon>
        <taxon>Lepidothrix</taxon>
    </lineage>
</organism>
<reference evidence="2 3" key="1">
    <citation type="submission" date="2025-04" db="UniProtKB">
        <authorList>
            <consortium name="RefSeq"/>
        </authorList>
    </citation>
    <scope>IDENTIFICATION</scope>
</reference>
<evidence type="ECO:0000313" key="1">
    <source>
        <dbReference type="Proteomes" id="UP000504624"/>
    </source>
</evidence>